<feature type="compositionally biased region" description="Basic residues" evidence="2">
    <location>
        <begin position="762"/>
        <end position="774"/>
    </location>
</feature>
<dbReference type="RefSeq" id="XP_011394337.1">
    <property type="nucleotide sequence ID" value="XM_011396035.1"/>
</dbReference>
<keyword evidence="1" id="KW-0175">Coiled coil</keyword>
<dbReference type="SMR" id="V5IPS3"/>
<dbReference type="GeneID" id="5847501"/>
<dbReference type="STRING" id="367110.V5IPS3"/>
<organism evidence="3 4">
    <name type="scientific">Neurospora crassa (strain ATCC 24698 / 74-OR23-1A / CBS 708.71 / DSM 1257 / FGSC 987)</name>
    <dbReference type="NCBI Taxonomy" id="367110"/>
    <lineage>
        <taxon>Eukaryota</taxon>
        <taxon>Fungi</taxon>
        <taxon>Dikarya</taxon>
        <taxon>Ascomycota</taxon>
        <taxon>Pezizomycotina</taxon>
        <taxon>Sordariomycetes</taxon>
        <taxon>Sordariomycetidae</taxon>
        <taxon>Sordariales</taxon>
        <taxon>Sordariaceae</taxon>
        <taxon>Neurospora</taxon>
    </lineage>
</organism>
<dbReference type="KEGG" id="ncr:NCU10836"/>
<dbReference type="OrthoDB" id="5421041at2759"/>
<feature type="region of interest" description="Disordered" evidence="2">
    <location>
        <begin position="829"/>
        <end position="897"/>
    </location>
</feature>
<dbReference type="Proteomes" id="UP000001805">
    <property type="component" value="Chromosome 4, Linkage Group IV"/>
</dbReference>
<dbReference type="InParanoid" id="V5IPS3"/>
<dbReference type="PANTHER" id="PTHR23159">
    <property type="entry name" value="CENTROSOMAL PROTEIN 2"/>
    <property type="match status" value="1"/>
</dbReference>
<evidence type="ECO:0000256" key="2">
    <source>
        <dbReference type="SAM" id="MobiDB-lite"/>
    </source>
</evidence>
<feature type="region of interest" description="Disordered" evidence="2">
    <location>
        <begin position="723"/>
        <end position="789"/>
    </location>
</feature>
<reference evidence="3 4" key="1">
    <citation type="journal article" date="2003" name="Nature">
        <title>The genome sequence of the filamentous fungus Neurospora crassa.</title>
        <authorList>
            <person name="Galagan J.E."/>
            <person name="Calvo S.E."/>
            <person name="Borkovich K.A."/>
            <person name="Selker E.U."/>
            <person name="Read N.D."/>
            <person name="Jaffe D."/>
            <person name="FitzHugh W."/>
            <person name="Ma L.J."/>
            <person name="Smirnov S."/>
            <person name="Purcell S."/>
            <person name="Rehman B."/>
            <person name="Elkins T."/>
            <person name="Engels R."/>
            <person name="Wang S."/>
            <person name="Nielsen C.B."/>
            <person name="Butler J."/>
            <person name="Endrizzi M."/>
            <person name="Qui D."/>
            <person name="Ianakiev P."/>
            <person name="Bell-Pedersen D."/>
            <person name="Nelson M.A."/>
            <person name="Werner-Washburne M."/>
            <person name="Selitrennikoff C.P."/>
            <person name="Kinsey J.A."/>
            <person name="Braun E.L."/>
            <person name="Zelter A."/>
            <person name="Schulte U."/>
            <person name="Kothe G.O."/>
            <person name="Jedd G."/>
            <person name="Mewes W."/>
            <person name="Staben C."/>
            <person name="Marcotte E."/>
            <person name="Greenberg D."/>
            <person name="Roy A."/>
            <person name="Foley K."/>
            <person name="Naylor J."/>
            <person name="Stange-Thomann N."/>
            <person name="Barrett R."/>
            <person name="Gnerre S."/>
            <person name="Kamal M."/>
            <person name="Kamvysselis M."/>
            <person name="Mauceli E."/>
            <person name="Bielke C."/>
            <person name="Rudd S."/>
            <person name="Frishman D."/>
            <person name="Krystofova S."/>
            <person name="Rasmussen C."/>
            <person name="Metzenberg R.L."/>
            <person name="Perkins D.D."/>
            <person name="Kroken S."/>
            <person name="Cogoni C."/>
            <person name="Macino G."/>
            <person name="Catcheside D."/>
            <person name="Li W."/>
            <person name="Pratt R.J."/>
            <person name="Osmani S.A."/>
            <person name="DeSouza C.P."/>
            <person name="Glass L."/>
            <person name="Orbach M.J."/>
            <person name="Berglund J.A."/>
            <person name="Voelker R."/>
            <person name="Yarden O."/>
            <person name="Plamann M."/>
            <person name="Seiler S."/>
            <person name="Dunlap J."/>
            <person name="Radford A."/>
            <person name="Aramayo R."/>
            <person name="Natvig D.O."/>
            <person name="Alex L.A."/>
            <person name="Mannhaupt G."/>
            <person name="Ebbole D.J."/>
            <person name="Freitag M."/>
            <person name="Paulsen I."/>
            <person name="Sachs M.S."/>
            <person name="Lander E.S."/>
            <person name="Nusbaum C."/>
            <person name="Birren B."/>
        </authorList>
    </citation>
    <scope>NUCLEOTIDE SEQUENCE [LARGE SCALE GENOMIC DNA]</scope>
    <source>
        <strain evidence="4">ATCC 24698 / 74-OR23-1A / CBS 708.71 / DSM 1257 / FGSC 987</strain>
    </source>
</reference>
<name>V5IPS3_NEUCR</name>
<evidence type="ECO:0000256" key="1">
    <source>
        <dbReference type="SAM" id="Coils"/>
    </source>
</evidence>
<dbReference type="HOGENOM" id="CLU_013815_0_0_1"/>
<evidence type="ECO:0008006" key="5">
    <source>
        <dbReference type="Google" id="ProtNLM"/>
    </source>
</evidence>
<evidence type="ECO:0000313" key="4">
    <source>
        <dbReference type="Proteomes" id="UP000001805"/>
    </source>
</evidence>
<dbReference type="EMBL" id="CM002239">
    <property type="protein sequence ID" value="ESA42766.1"/>
    <property type="molecule type" value="Genomic_DNA"/>
</dbReference>
<dbReference type="OMA" id="QACKLAC"/>
<dbReference type="VEuPathDB" id="FungiDB:NCU10836"/>
<accession>V5IPS3</accession>
<feature type="coiled-coil region" evidence="1">
    <location>
        <begin position="161"/>
        <end position="282"/>
    </location>
</feature>
<keyword evidence="4" id="KW-1185">Reference proteome</keyword>
<gene>
    <name evidence="3" type="ORF">NCU10836</name>
</gene>
<feature type="coiled-coil region" evidence="1">
    <location>
        <begin position="309"/>
        <end position="501"/>
    </location>
</feature>
<protein>
    <recommendedName>
        <fullName evidence="5">Mei5 protein</fullName>
    </recommendedName>
</protein>
<dbReference type="PaxDb" id="5141-EFNCRP00000004920"/>
<evidence type="ECO:0000313" key="3">
    <source>
        <dbReference type="EMBL" id="ESA42766.1"/>
    </source>
</evidence>
<proteinExistence type="predicted"/>
<sequence>MRLVPVPVLGRGNLNGKLPSSSHPTWKLEGNPKLLIDQTHLPKLDTPQKEALRGFLRSMSTTTTETTAPPTITASAAGTTTINTSSTNTTTNLAGSPLSPTTTMASPSSPSSANMDPTQAVDGLVRAMRDLTADSNYKLVADVFGQFIVLKEKNERLSISHREVLDEYHRYRSELDDWKKRLDKEKEGLEDVIQSKVQEVLHLHAMRAKLQGDLEDSAKRAAMAAENAERELVRLKEDKEKELDELKKDKERELAALKEDKEKELAALKEDQEQQLTKLREDQAYELAKLRDDMGTELSDMKSLRGMQISDLEAAKAALEKSKEELEKAAAQAAEAAAEEIAALSNAKTLLEAWKAQAEADLASLQESKTSLETDKTKNEAEIVSLKEIVATLEAQFKAIDDALTATKVEFESLKATEAEKTTEIESLKASLKAAEEEVVSLKQTLAEKTAEIEALHSKLKAETIRADTAVARSADLQNRLDETEDSLQTAEEKLDILASYQIKLHTDSEDVYVDILDKIWTSIVTLVESTFRPSLPEPILSDPSCWANLRNSPYLKHATQLQIPLPQSNSPAAKGMRISAVLAVLSRALHRHLFRPVYLLDDDDENLVKFLRVLEDENPARELHLRSTLLATMPERQIEQGARRVKTVVREVSWLVQHLLSALAFESFVSGLEQACKLACEQWMRIQLASMKIEPYFGPPYDDFDWQVLDLPEFVSSSSHQQRPFSVTLTDGGDGDDGASTIGAGAPLSTPGPDSNSKGHNLAHSHSHSHLHNHHEDPQNSDTPQEEEIDPDDILLVVWPSMCSVEDGDIMSITQGLVISKEQARPALEEVRRSKSQGGSGLNRDGSLNSNNGAPGMPMRPGSTTRRGGAARGMSIAAEDRRRGESRSPGTSEQYEHNDLKRTMCRLCLKSVSWAFNVASRLEGHFPTWKLDTSMDEEI</sequence>
<dbReference type="PANTHER" id="PTHR23159:SF31">
    <property type="entry name" value="CENTROSOME-ASSOCIATED PROTEIN CEP250 ISOFORM X1"/>
    <property type="match status" value="1"/>
</dbReference>
<dbReference type="AlphaFoldDB" id="V5IPS3"/>
<feature type="region of interest" description="Disordered" evidence="2">
    <location>
        <begin position="61"/>
        <end position="116"/>
    </location>
</feature>
<feature type="compositionally biased region" description="Low complexity" evidence="2">
    <location>
        <begin position="61"/>
        <end position="112"/>
    </location>
</feature>